<evidence type="ECO:0000259" key="8">
    <source>
        <dbReference type="PROSITE" id="PS51201"/>
    </source>
</evidence>
<keyword evidence="4 7" id="KW-0812">Transmembrane</keyword>
<name>A0A0K1PE57_9BACT</name>
<evidence type="ECO:0000313" key="10">
    <source>
        <dbReference type="Proteomes" id="UP000055590"/>
    </source>
</evidence>
<dbReference type="STRING" id="1391653.AKJ08_1796"/>
<evidence type="ECO:0000256" key="2">
    <source>
        <dbReference type="ARBA" id="ARBA00005551"/>
    </source>
</evidence>
<dbReference type="GO" id="GO:0016020">
    <property type="term" value="C:membrane"/>
    <property type="evidence" value="ECO:0007669"/>
    <property type="project" value="UniProtKB-SubCell"/>
</dbReference>
<evidence type="ECO:0000256" key="5">
    <source>
        <dbReference type="ARBA" id="ARBA00022989"/>
    </source>
</evidence>
<keyword evidence="5 7" id="KW-1133">Transmembrane helix</keyword>
<dbReference type="InterPro" id="IPR006153">
    <property type="entry name" value="Cation/H_exchanger_TM"/>
</dbReference>
<keyword evidence="10" id="KW-1185">Reference proteome</keyword>
<dbReference type="SUPFAM" id="SSF51735">
    <property type="entry name" value="NAD(P)-binding Rossmann-fold domains"/>
    <property type="match status" value="1"/>
</dbReference>
<feature type="transmembrane region" description="Helical" evidence="7">
    <location>
        <begin position="297"/>
        <end position="319"/>
    </location>
</feature>
<feature type="transmembrane region" description="Helical" evidence="7">
    <location>
        <begin position="219"/>
        <end position="238"/>
    </location>
</feature>
<dbReference type="Pfam" id="PF00999">
    <property type="entry name" value="Na_H_Exchanger"/>
    <property type="match status" value="1"/>
</dbReference>
<dbReference type="AlphaFoldDB" id="A0A0K1PE57"/>
<dbReference type="InterPro" id="IPR003148">
    <property type="entry name" value="RCK_N"/>
</dbReference>
<dbReference type="Gene3D" id="1.20.1530.20">
    <property type="match status" value="1"/>
</dbReference>
<feature type="transmembrane region" description="Helical" evidence="7">
    <location>
        <begin position="273"/>
        <end position="291"/>
    </location>
</feature>
<feature type="domain" description="RCK N-terminal" evidence="8">
    <location>
        <begin position="419"/>
        <end position="536"/>
    </location>
</feature>
<evidence type="ECO:0000256" key="1">
    <source>
        <dbReference type="ARBA" id="ARBA00004141"/>
    </source>
</evidence>
<gene>
    <name evidence="9" type="ORF">AKJ08_1796</name>
</gene>
<feature type="transmembrane region" description="Helical" evidence="7">
    <location>
        <begin position="117"/>
        <end position="136"/>
    </location>
</feature>
<dbReference type="GO" id="GO:0015297">
    <property type="term" value="F:antiporter activity"/>
    <property type="evidence" value="ECO:0007669"/>
    <property type="project" value="InterPro"/>
</dbReference>
<protein>
    <submittedName>
        <fullName evidence="9">TrkA-N:Sodium/hydrogen exchanger</fullName>
    </submittedName>
</protein>
<accession>A0A0K1PE57</accession>
<dbReference type="PROSITE" id="PS51201">
    <property type="entry name" value="RCK_N"/>
    <property type="match status" value="1"/>
</dbReference>
<evidence type="ECO:0000313" key="9">
    <source>
        <dbReference type="EMBL" id="AKU91409.1"/>
    </source>
</evidence>
<dbReference type="InterPro" id="IPR038770">
    <property type="entry name" value="Na+/solute_symporter_sf"/>
</dbReference>
<sequence length="576" mass="59939">MHDISLITTIAFGLTAALAFGLVSQRLGLSPIVGYLIGGMVVGPNTPGFVGNVALAGQLAEIGVILLMFGVGLHFHLRDLIAVRSIAVPGALLQSSAATAACMALTLLFGWDLGSGLVLGIATSVASTVVLLRVVTDNGLLETTEGHVAVGWLVVEDIITVLVLVMLPAFAGRGETGFAAALGIAILKLAILGGIVALAGARFVPWLLLRVARLRSRELFTLTVLVLAMAVATVSYLAFGASMALGAFLAGMVVGQSKVSSQAAADAMPMRDAFAVLFFVSVGMLFDYQAILASPLLALGVLGVVLVVKPLAAFAIVALGGHSLRTALTAAGALAQIGEFSFILAEGAKELNLLPGEGHTVLVAAAIVSISLNPVIFRAVLKLEPWIEKWPVLGRFLSRGKDELGARINATAAKRPSEAVTAIVVGYGPIGRTVSRILRGFDIDPLILELNVDTVLELQASGKRALYGDAANSLLLEEAGIASASYLVVTLPDPDVRLNVVTAARGLNPQLRILTRARYLQEREGLEQAGASTICFDEGESAVGLAEVLLTDVKASRERITAEILNVRRELGTTAA</sequence>
<dbReference type="KEGG" id="vin:AKJ08_1796"/>
<feature type="transmembrane region" description="Helical" evidence="7">
    <location>
        <begin position="177"/>
        <end position="199"/>
    </location>
</feature>
<keyword evidence="3" id="KW-0813">Transport</keyword>
<dbReference type="GO" id="GO:1902600">
    <property type="term" value="P:proton transmembrane transport"/>
    <property type="evidence" value="ECO:0007669"/>
    <property type="project" value="InterPro"/>
</dbReference>
<dbReference type="InterPro" id="IPR036291">
    <property type="entry name" value="NAD(P)-bd_dom_sf"/>
</dbReference>
<dbReference type="PANTHER" id="PTHR42751">
    <property type="entry name" value="SODIUM/HYDROGEN EXCHANGER FAMILY/TRKA DOMAIN PROTEIN"/>
    <property type="match status" value="1"/>
</dbReference>
<comment type="similarity">
    <text evidence="2">Belongs to the monovalent cation:proton antiporter 2 (CPA2) transporter (TC 2.A.37) family.</text>
</comment>
<dbReference type="RefSeq" id="WP_050725722.1">
    <property type="nucleotide sequence ID" value="NZ_CP012332.1"/>
</dbReference>
<evidence type="ECO:0000256" key="3">
    <source>
        <dbReference type="ARBA" id="ARBA00022448"/>
    </source>
</evidence>
<feature type="transmembrane region" description="Helical" evidence="7">
    <location>
        <begin position="87"/>
        <end position="111"/>
    </location>
</feature>
<organism evidence="9 10">
    <name type="scientific">Vulgatibacter incomptus</name>
    <dbReference type="NCBI Taxonomy" id="1391653"/>
    <lineage>
        <taxon>Bacteria</taxon>
        <taxon>Pseudomonadati</taxon>
        <taxon>Myxococcota</taxon>
        <taxon>Myxococcia</taxon>
        <taxon>Myxococcales</taxon>
        <taxon>Cystobacterineae</taxon>
        <taxon>Vulgatibacteraceae</taxon>
        <taxon>Vulgatibacter</taxon>
    </lineage>
</organism>
<dbReference type="PANTHER" id="PTHR42751:SF1">
    <property type="entry name" value="CATION_PROTON ANTIPORTER YBAL-RELATED"/>
    <property type="match status" value="1"/>
</dbReference>
<evidence type="ECO:0000256" key="7">
    <source>
        <dbReference type="SAM" id="Phobius"/>
    </source>
</evidence>
<dbReference type="OrthoDB" id="9781411at2"/>
<feature type="transmembrane region" description="Helical" evidence="7">
    <location>
        <begin position="148"/>
        <end position="171"/>
    </location>
</feature>
<comment type="subcellular location">
    <subcellularLocation>
        <location evidence="1">Membrane</location>
        <topology evidence="1">Multi-pass membrane protein</topology>
    </subcellularLocation>
</comment>
<dbReference type="EMBL" id="CP012332">
    <property type="protein sequence ID" value="AKU91409.1"/>
    <property type="molecule type" value="Genomic_DNA"/>
</dbReference>
<evidence type="ECO:0000256" key="6">
    <source>
        <dbReference type="ARBA" id="ARBA00023136"/>
    </source>
</evidence>
<dbReference type="Pfam" id="PF02254">
    <property type="entry name" value="TrkA_N"/>
    <property type="match status" value="1"/>
</dbReference>
<dbReference type="Proteomes" id="UP000055590">
    <property type="component" value="Chromosome"/>
</dbReference>
<dbReference type="GO" id="GO:0006813">
    <property type="term" value="P:potassium ion transport"/>
    <property type="evidence" value="ECO:0007669"/>
    <property type="project" value="InterPro"/>
</dbReference>
<feature type="transmembrane region" description="Helical" evidence="7">
    <location>
        <begin position="49"/>
        <end position="75"/>
    </location>
</feature>
<evidence type="ECO:0000256" key="4">
    <source>
        <dbReference type="ARBA" id="ARBA00022692"/>
    </source>
</evidence>
<dbReference type="Gene3D" id="3.40.50.720">
    <property type="entry name" value="NAD(P)-binding Rossmann-like Domain"/>
    <property type="match status" value="1"/>
</dbReference>
<proteinExistence type="inferred from homology"/>
<reference evidence="9 10" key="1">
    <citation type="submission" date="2015-08" db="EMBL/GenBank/DDBJ databases">
        <authorList>
            <person name="Babu N.S."/>
            <person name="Beckwith C.J."/>
            <person name="Beseler K.G."/>
            <person name="Brison A."/>
            <person name="Carone J.V."/>
            <person name="Caskin T.P."/>
            <person name="Diamond M."/>
            <person name="Durham M.E."/>
            <person name="Foxe J.M."/>
            <person name="Go M."/>
            <person name="Henderson B.A."/>
            <person name="Jones I.B."/>
            <person name="McGettigan J.A."/>
            <person name="Micheletti S.J."/>
            <person name="Nasrallah M.E."/>
            <person name="Ortiz D."/>
            <person name="Piller C.R."/>
            <person name="Privatt S.R."/>
            <person name="Schneider S.L."/>
            <person name="Sharp S."/>
            <person name="Smith T.C."/>
            <person name="Stanton J.D."/>
            <person name="Ullery H.E."/>
            <person name="Wilson R.J."/>
            <person name="Serrano M.G."/>
            <person name="Buck G."/>
            <person name="Lee V."/>
            <person name="Wang Y."/>
            <person name="Carvalho R."/>
            <person name="Voegtly L."/>
            <person name="Shi R."/>
            <person name="Duckworth R."/>
            <person name="Johnson A."/>
            <person name="Loviza R."/>
            <person name="Walstead R."/>
            <person name="Shah Z."/>
            <person name="Kiflezghi M."/>
            <person name="Wade K."/>
            <person name="Ball S.L."/>
            <person name="Bradley K.W."/>
            <person name="Asai D.J."/>
            <person name="Bowman C.A."/>
            <person name="Russell D.A."/>
            <person name="Pope W.H."/>
            <person name="Jacobs-Sera D."/>
            <person name="Hendrix R.W."/>
            <person name="Hatfull G.F."/>
        </authorList>
    </citation>
    <scope>NUCLEOTIDE SEQUENCE [LARGE SCALE GENOMIC DNA]</scope>
    <source>
        <strain evidence="9 10">DSM 27710</strain>
    </source>
</reference>
<keyword evidence="6 7" id="KW-0472">Membrane</keyword>